<dbReference type="Pfam" id="PF01370">
    <property type="entry name" value="Epimerase"/>
    <property type="match status" value="1"/>
</dbReference>
<organism evidence="3 4">
    <name type="scientific">Sulfolobus tengchongensis</name>
    <dbReference type="NCBI Taxonomy" id="207809"/>
    <lineage>
        <taxon>Archaea</taxon>
        <taxon>Thermoproteota</taxon>
        <taxon>Thermoprotei</taxon>
        <taxon>Sulfolobales</taxon>
        <taxon>Sulfolobaceae</taxon>
        <taxon>Sulfolobus</taxon>
    </lineage>
</organism>
<reference evidence="3 4" key="1">
    <citation type="submission" date="2024-02" db="EMBL/GenBank/DDBJ databases">
        <title>STSV induces naive adaptation in Sulfolobus.</title>
        <authorList>
            <person name="Xiang X."/>
            <person name="Song M."/>
        </authorList>
    </citation>
    <scope>NUCLEOTIDE SEQUENCE [LARGE SCALE GENOMIC DNA]</scope>
    <source>
        <strain evidence="3 4">RT2</strain>
    </source>
</reference>
<dbReference type="PANTHER" id="PTHR43000">
    <property type="entry name" value="DTDP-D-GLUCOSE 4,6-DEHYDRATASE-RELATED"/>
    <property type="match status" value="1"/>
</dbReference>
<evidence type="ECO:0000256" key="1">
    <source>
        <dbReference type="ARBA" id="ARBA00007637"/>
    </source>
</evidence>
<evidence type="ECO:0000313" key="4">
    <source>
        <dbReference type="Proteomes" id="UP001432202"/>
    </source>
</evidence>
<dbReference type="InterPro" id="IPR001509">
    <property type="entry name" value="Epimerase_deHydtase"/>
</dbReference>
<accession>A0AAX4L0F0</accession>
<dbReference type="SUPFAM" id="SSF51735">
    <property type="entry name" value="NAD(P)-binding Rossmann-fold domains"/>
    <property type="match status" value="1"/>
</dbReference>
<protein>
    <submittedName>
        <fullName evidence="3">NAD-dependent epimerase/dehydratase family protein</fullName>
    </submittedName>
</protein>
<dbReference type="RefSeq" id="WP_338599745.1">
    <property type="nucleotide sequence ID" value="NZ_CP146016.1"/>
</dbReference>
<dbReference type="Gene3D" id="3.90.25.10">
    <property type="entry name" value="UDP-galactose 4-epimerase, domain 1"/>
    <property type="match status" value="2"/>
</dbReference>
<dbReference type="AlphaFoldDB" id="A0AAX4L0F0"/>
<dbReference type="Gene3D" id="3.40.50.720">
    <property type="entry name" value="NAD(P)-binding Rossmann-like Domain"/>
    <property type="match status" value="1"/>
</dbReference>
<evidence type="ECO:0000313" key="3">
    <source>
        <dbReference type="EMBL" id="WWQ59901.1"/>
    </source>
</evidence>
<gene>
    <name evidence="3" type="ORF">V6M85_10550</name>
</gene>
<dbReference type="GeneID" id="89337213"/>
<feature type="domain" description="NAD-dependent epimerase/dehydratase" evidence="2">
    <location>
        <begin position="4"/>
        <end position="231"/>
    </location>
</feature>
<proteinExistence type="inferred from homology"/>
<comment type="similarity">
    <text evidence="1">Belongs to the NAD(P)-dependent epimerase/dehydratase family.</text>
</comment>
<dbReference type="Proteomes" id="UP001432202">
    <property type="component" value="Chromosome"/>
</dbReference>
<keyword evidence="4" id="KW-1185">Reference proteome</keyword>
<dbReference type="EMBL" id="CP146016">
    <property type="protein sequence ID" value="WWQ59901.1"/>
    <property type="molecule type" value="Genomic_DNA"/>
</dbReference>
<name>A0AAX4L0F0_9CREN</name>
<sequence>MPYIVTGGAGYIGGHLVDYLVSKDLEVTVIDDFSSGRYVNNKARLIKYDLREGDILNKVKIEKNQIIYHLAANPDVRTSMINIEEHFERDVKVTLNVMELARKLDAEKVIFTSSSTVYGETNTIPTPETEEPKPISNYGLFKLLCENIVKYYAKQYNIKSIVTRLANITGGRVSHGVVIDFIKKLRENPKTLEILGDGRQKKSYLYIDDLIEAFVKLENNVNEIYEVYNIGNTDWITVNEIAKIVTNEMNLNPEIVYKDTGEGRGWPGDVRFMLLDISKINKIGWSPTMNSRDTIRQAVRDILYGYGSNRRFGSH</sequence>
<evidence type="ECO:0000259" key="2">
    <source>
        <dbReference type="Pfam" id="PF01370"/>
    </source>
</evidence>
<dbReference type="InterPro" id="IPR036291">
    <property type="entry name" value="NAD(P)-bd_dom_sf"/>
</dbReference>